<organism evidence="2 3">
    <name type="scientific">Pedococcus badiiscoriae</name>
    <dbReference type="NCBI Taxonomy" id="642776"/>
    <lineage>
        <taxon>Bacteria</taxon>
        <taxon>Bacillati</taxon>
        <taxon>Actinomycetota</taxon>
        <taxon>Actinomycetes</taxon>
        <taxon>Micrococcales</taxon>
        <taxon>Intrasporangiaceae</taxon>
        <taxon>Pedococcus</taxon>
    </lineage>
</organism>
<keyword evidence="1" id="KW-1133">Transmembrane helix</keyword>
<protein>
    <recommendedName>
        <fullName evidence="4">DUF456 domain-containing protein</fullName>
    </recommendedName>
</protein>
<accession>A0A852WGZ8</accession>
<comment type="caution">
    <text evidence="2">The sequence shown here is derived from an EMBL/GenBank/DDBJ whole genome shotgun (WGS) entry which is preliminary data.</text>
</comment>
<dbReference type="Proteomes" id="UP000573599">
    <property type="component" value="Unassembled WGS sequence"/>
</dbReference>
<feature type="transmembrane region" description="Helical" evidence="1">
    <location>
        <begin position="133"/>
        <end position="158"/>
    </location>
</feature>
<reference evidence="2 3" key="1">
    <citation type="submission" date="2020-07" db="EMBL/GenBank/DDBJ databases">
        <title>Sequencing the genomes of 1000 actinobacteria strains.</title>
        <authorList>
            <person name="Klenk H.-P."/>
        </authorList>
    </citation>
    <scope>NUCLEOTIDE SEQUENCE [LARGE SCALE GENOMIC DNA]</scope>
    <source>
        <strain evidence="2 3">DSM 23987</strain>
    </source>
</reference>
<evidence type="ECO:0000313" key="3">
    <source>
        <dbReference type="Proteomes" id="UP000573599"/>
    </source>
</evidence>
<dbReference type="EMBL" id="JACCAB010000001">
    <property type="protein sequence ID" value="NYG05545.1"/>
    <property type="molecule type" value="Genomic_DNA"/>
</dbReference>
<evidence type="ECO:0000313" key="2">
    <source>
        <dbReference type="EMBL" id="NYG05545.1"/>
    </source>
</evidence>
<dbReference type="InterPro" id="IPR007403">
    <property type="entry name" value="DUF456"/>
</dbReference>
<dbReference type="AlphaFoldDB" id="A0A852WGZ8"/>
<name>A0A852WGZ8_9MICO</name>
<keyword evidence="1" id="KW-0472">Membrane</keyword>
<dbReference type="Pfam" id="PF04306">
    <property type="entry name" value="DUF456"/>
    <property type="match status" value="1"/>
</dbReference>
<gene>
    <name evidence="2" type="ORF">BJ986_000032</name>
</gene>
<feature type="transmembrane region" description="Helical" evidence="1">
    <location>
        <begin position="6"/>
        <end position="38"/>
    </location>
</feature>
<keyword evidence="1" id="KW-0812">Transmembrane</keyword>
<feature type="transmembrane region" description="Helical" evidence="1">
    <location>
        <begin position="45"/>
        <end position="67"/>
    </location>
</feature>
<proteinExistence type="predicted"/>
<feature type="transmembrane region" description="Helical" evidence="1">
    <location>
        <begin position="82"/>
        <end position="112"/>
    </location>
</feature>
<dbReference type="RefSeq" id="WP_337794633.1">
    <property type="nucleotide sequence ID" value="NZ_JACCAB010000001.1"/>
</dbReference>
<evidence type="ECO:0000256" key="1">
    <source>
        <dbReference type="SAM" id="Phobius"/>
    </source>
</evidence>
<sequence>MEATVWVPAVLILIGMVGIVIPVIPGLALCLAGVLVWAIDTSSTLGWSVFALCAVLYLAGLALQYAVPGRRLREAGVRTSTLVLAVLLAVVGFFVIPVVGAAIGFVLGIYLVELGHSRDRVGAWTSTKAALKAVFLSMGIELLAALAIATTWIVGVLVSRA</sequence>
<keyword evidence="3" id="KW-1185">Reference proteome</keyword>
<evidence type="ECO:0008006" key="4">
    <source>
        <dbReference type="Google" id="ProtNLM"/>
    </source>
</evidence>